<accession>A0A4P9UKC7</accession>
<dbReference type="InterPro" id="IPR005659">
    <property type="entry name" value="Chemorcpt_Glu_NH3ase_CheD"/>
</dbReference>
<evidence type="ECO:0000256" key="3">
    <source>
        <dbReference type="HAMAP-Rule" id="MF_01440"/>
    </source>
</evidence>
<dbReference type="GO" id="GO:0050568">
    <property type="term" value="F:protein-glutamine glutaminase activity"/>
    <property type="evidence" value="ECO:0007669"/>
    <property type="project" value="UniProtKB-UniRule"/>
</dbReference>
<dbReference type="KEGG" id="mbur:EQU24_05025"/>
<name>A0A4P9UKC7_METBY</name>
<dbReference type="InterPro" id="IPR011324">
    <property type="entry name" value="Cytotoxic_necrot_fac-like_cat"/>
</dbReference>
<dbReference type="AlphaFoldDB" id="A0A4P9UKC7"/>
<evidence type="ECO:0000313" key="5">
    <source>
        <dbReference type="Proteomes" id="UP000305881"/>
    </source>
</evidence>
<gene>
    <name evidence="3" type="primary">cheD</name>
    <name evidence="4" type="ORF">EQU24_05025</name>
</gene>
<organism evidence="4 5">
    <name type="scientific">Methylotuvimicrobium buryatense</name>
    <name type="common">Methylomicrobium buryatense</name>
    <dbReference type="NCBI Taxonomy" id="95641"/>
    <lineage>
        <taxon>Bacteria</taxon>
        <taxon>Pseudomonadati</taxon>
        <taxon>Pseudomonadota</taxon>
        <taxon>Gammaproteobacteria</taxon>
        <taxon>Methylococcales</taxon>
        <taxon>Methylococcaceae</taxon>
        <taxon>Methylotuvimicrobium</taxon>
    </lineage>
</organism>
<dbReference type="GO" id="GO:0006935">
    <property type="term" value="P:chemotaxis"/>
    <property type="evidence" value="ECO:0007669"/>
    <property type="project" value="UniProtKB-UniRule"/>
</dbReference>
<evidence type="ECO:0000256" key="1">
    <source>
        <dbReference type="ARBA" id="ARBA00022500"/>
    </source>
</evidence>
<dbReference type="PANTHER" id="PTHR35147">
    <property type="entry name" value="CHEMORECEPTOR GLUTAMINE DEAMIDASE CHED-RELATED"/>
    <property type="match status" value="1"/>
</dbReference>
<keyword evidence="1 3" id="KW-0145">Chemotaxis</keyword>
<dbReference type="EC" id="3.5.1.44" evidence="3"/>
<comment type="function">
    <text evidence="3">Probably deamidates glutamine residues to glutamate on methyl-accepting chemotaxis receptors (MCPs), playing an important role in chemotaxis.</text>
</comment>
<proteinExistence type="inferred from homology"/>
<reference evidence="5" key="1">
    <citation type="journal article" date="2019" name="J. Bacteriol.">
        <title>A Mutagenic Screen Identifies a TonB-Dependent Receptor Required for the Lanthanide Metal Switch in the Type I Methanotroph 'Methylotuvimicrobium buryatense' 5GB1C.</title>
        <authorList>
            <person name="Groom J.D."/>
            <person name="Ford S.M."/>
            <person name="Pesesky M.W."/>
            <person name="Lidstrom M.E."/>
        </authorList>
    </citation>
    <scope>NUCLEOTIDE SEQUENCE [LARGE SCALE GENOMIC DNA]</scope>
    <source>
        <strain evidence="5">5GB1C</strain>
    </source>
</reference>
<protein>
    <recommendedName>
        <fullName evidence="3">Probable chemoreceptor glutamine deamidase CheD</fullName>
        <ecNumber evidence="3">3.5.1.44</ecNumber>
    </recommendedName>
</protein>
<dbReference type="STRING" id="675511.GCA_000341735_02005"/>
<comment type="catalytic activity">
    <reaction evidence="3">
        <text>L-glutaminyl-[protein] + H2O = L-glutamyl-[protein] + NH4(+)</text>
        <dbReference type="Rhea" id="RHEA:16441"/>
        <dbReference type="Rhea" id="RHEA-COMP:10207"/>
        <dbReference type="Rhea" id="RHEA-COMP:10208"/>
        <dbReference type="ChEBI" id="CHEBI:15377"/>
        <dbReference type="ChEBI" id="CHEBI:28938"/>
        <dbReference type="ChEBI" id="CHEBI:29973"/>
        <dbReference type="ChEBI" id="CHEBI:30011"/>
        <dbReference type="EC" id="3.5.1.44"/>
    </reaction>
</comment>
<keyword evidence="5" id="KW-1185">Reference proteome</keyword>
<evidence type="ECO:0000256" key="2">
    <source>
        <dbReference type="ARBA" id="ARBA00022801"/>
    </source>
</evidence>
<comment type="similarity">
    <text evidence="3">Belongs to the CheD family.</text>
</comment>
<keyword evidence="2 3" id="KW-0378">Hydrolase</keyword>
<dbReference type="InterPro" id="IPR038592">
    <property type="entry name" value="CheD-like_sf"/>
</dbReference>
<dbReference type="RefSeq" id="WP_017840540.1">
    <property type="nucleotide sequence ID" value="NZ_CP035467.1"/>
</dbReference>
<dbReference type="PANTHER" id="PTHR35147:SF3">
    <property type="entry name" value="CHEMORECEPTOR GLUTAMINE DEAMIDASE CHED 1-RELATED"/>
    <property type="match status" value="1"/>
</dbReference>
<dbReference type="Proteomes" id="UP000305881">
    <property type="component" value="Chromosome"/>
</dbReference>
<sequence>MIVLPYKETRRVIIEPGEYYVSTSGELISTLLGSCVAACLFDPVNKIAGMNHFLLAYQHHSKSRPIIETEEGRYGLYAMELLINDMMKKGAKKSQIKAKCFGGGNVLHLRSDKTDKLSVGEVNIEFIKTFLAQEKIPILAASFGGMVGRSIHFVSSDFSVYVKTIETALTQQLEKQERSFWKKRIDAQEKIKSDVEFW</sequence>
<dbReference type="EMBL" id="CP035467">
    <property type="protein sequence ID" value="QCW81679.1"/>
    <property type="molecule type" value="Genomic_DNA"/>
</dbReference>
<dbReference type="Gene3D" id="3.30.1330.200">
    <property type="match status" value="1"/>
</dbReference>
<dbReference type="OrthoDB" id="9807202at2"/>
<dbReference type="HAMAP" id="MF_01440">
    <property type="entry name" value="CheD"/>
    <property type="match status" value="1"/>
</dbReference>
<evidence type="ECO:0000313" key="4">
    <source>
        <dbReference type="EMBL" id="QCW81679.1"/>
    </source>
</evidence>
<dbReference type="CDD" id="cd16352">
    <property type="entry name" value="CheD"/>
    <property type="match status" value="1"/>
</dbReference>
<dbReference type="SUPFAM" id="SSF64438">
    <property type="entry name" value="CNF1/YfiH-like putative cysteine hydrolases"/>
    <property type="match status" value="1"/>
</dbReference>
<dbReference type="Pfam" id="PF03975">
    <property type="entry name" value="CheD"/>
    <property type="match status" value="1"/>
</dbReference>